<dbReference type="InterPro" id="IPR005301">
    <property type="entry name" value="MOB_kinase_act_fam"/>
</dbReference>
<dbReference type="Gene3D" id="1.20.140.30">
    <property type="entry name" value="MOB kinase activator"/>
    <property type="match status" value="1"/>
</dbReference>
<dbReference type="SUPFAM" id="SSF101152">
    <property type="entry name" value="Mob1/phocein"/>
    <property type="match status" value="1"/>
</dbReference>
<proteinExistence type="predicted"/>
<sequence length="467" mass="52219">MGQTLKKGRGKRKEPQQQQQEHQQQEEGQDEDWTVVQAEGDEAQPDAQPEGPPAAAAVTDPDAPQPTEADAPQQQQPEDDAPEQKDGEDHQEGVEPAVEQKDEGTIEPADDKEVAKTQPAGRPKRKQKGLDRTGHRAPNAPLPEVALEDVKKKGLLEATTTKHLKKREWEKRPAQQPSEKSMLCSDHPGKTTFDRYYTHETLNKRQAIQDVLKCPFGSNINREENIARAIVDCREDISLTSDFLIDRCTCQTMMAGKRCEFRWFEEPDRSITAREYMNKLVEWLRTTLSQLPSDKTYPTSCKDVFGQMVRRIFYVYAHVYYEHLPDFVEIGEGGQRLSRIADLNAGFCHILGLCDMYDLFDASLIPPLREIVSIYRSSPGWIRAEPAVATDGNGSSSEPADGAAAAADRAAPANNDNEQRHSSLIAVQARSAVDVVAMMDDASTEQLIEAFTEEEDGRKKTDTVVMD</sequence>
<feature type="compositionally biased region" description="Basic residues" evidence="1">
    <location>
        <begin position="1"/>
        <end position="12"/>
    </location>
</feature>
<dbReference type="VEuPathDB" id="CryptoDB:Vbra_11195"/>
<dbReference type="Pfam" id="PF03637">
    <property type="entry name" value="Mob1_phocein"/>
    <property type="match status" value="1"/>
</dbReference>
<dbReference type="STRING" id="1169540.A0A0G4EB98"/>
<feature type="region of interest" description="Disordered" evidence="1">
    <location>
        <begin position="1"/>
        <end position="187"/>
    </location>
</feature>
<feature type="compositionally biased region" description="Low complexity" evidence="1">
    <location>
        <begin position="53"/>
        <end position="76"/>
    </location>
</feature>
<evidence type="ECO:0008006" key="4">
    <source>
        <dbReference type="Google" id="ProtNLM"/>
    </source>
</evidence>
<dbReference type="Proteomes" id="UP000041254">
    <property type="component" value="Unassembled WGS sequence"/>
</dbReference>
<name>A0A0G4EB98_VITBC</name>
<feature type="region of interest" description="Disordered" evidence="1">
    <location>
        <begin position="387"/>
        <end position="421"/>
    </location>
</feature>
<feature type="compositionally biased region" description="Acidic residues" evidence="1">
    <location>
        <begin position="27"/>
        <end position="44"/>
    </location>
</feature>
<organism evidence="2 3">
    <name type="scientific">Vitrella brassicaformis (strain CCMP3155)</name>
    <dbReference type="NCBI Taxonomy" id="1169540"/>
    <lineage>
        <taxon>Eukaryota</taxon>
        <taxon>Sar</taxon>
        <taxon>Alveolata</taxon>
        <taxon>Colpodellida</taxon>
        <taxon>Vitrellaceae</taxon>
        <taxon>Vitrella</taxon>
    </lineage>
</organism>
<evidence type="ECO:0000256" key="1">
    <source>
        <dbReference type="SAM" id="MobiDB-lite"/>
    </source>
</evidence>
<reference evidence="2 3" key="1">
    <citation type="submission" date="2014-11" db="EMBL/GenBank/DDBJ databases">
        <authorList>
            <person name="Zhu J."/>
            <person name="Qi W."/>
            <person name="Song R."/>
        </authorList>
    </citation>
    <scope>NUCLEOTIDE SEQUENCE [LARGE SCALE GENOMIC DNA]</scope>
</reference>
<feature type="compositionally biased region" description="Basic and acidic residues" evidence="1">
    <location>
        <begin position="82"/>
        <end position="115"/>
    </location>
</feature>
<dbReference type="EMBL" id="CDMY01000123">
    <property type="protein sequence ID" value="CEL92972.1"/>
    <property type="molecule type" value="Genomic_DNA"/>
</dbReference>
<dbReference type="PANTHER" id="PTHR22599">
    <property type="entry name" value="MPS ONE BINDER KINASE ACTIVATOR-LIKE MOB"/>
    <property type="match status" value="1"/>
</dbReference>
<protein>
    <recommendedName>
        <fullName evidence="4">Mob1/phocein family protein</fullName>
    </recommendedName>
</protein>
<dbReference type="AlphaFoldDB" id="A0A0G4EB98"/>
<dbReference type="InParanoid" id="A0A0G4EB98"/>
<dbReference type="OrthoDB" id="8170117at2759"/>
<dbReference type="InterPro" id="IPR036703">
    <property type="entry name" value="MOB_kinase_act_sf"/>
</dbReference>
<feature type="compositionally biased region" description="Low complexity" evidence="1">
    <location>
        <begin position="400"/>
        <end position="416"/>
    </location>
</feature>
<gene>
    <name evidence="2" type="ORF">Vbra_11195</name>
</gene>
<evidence type="ECO:0000313" key="2">
    <source>
        <dbReference type="EMBL" id="CEL92972.1"/>
    </source>
</evidence>
<dbReference type="SMART" id="SM01388">
    <property type="entry name" value="Mob1_phocein"/>
    <property type="match status" value="1"/>
</dbReference>
<keyword evidence="3" id="KW-1185">Reference proteome</keyword>
<accession>A0A0G4EB98</accession>
<evidence type="ECO:0000313" key="3">
    <source>
        <dbReference type="Proteomes" id="UP000041254"/>
    </source>
</evidence>